<evidence type="ECO:0000313" key="3">
    <source>
        <dbReference type="Proteomes" id="UP000053105"/>
    </source>
</evidence>
<feature type="region of interest" description="Disordered" evidence="1">
    <location>
        <begin position="335"/>
        <end position="354"/>
    </location>
</feature>
<dbReference type="EMBL" id="KQ435885">
    <property type="protein sequence ID" value="KOX69598.1"/>
    <property type="molecule type" value="Genomic_DNA"/>
</dbReference>
<feature type="compositionally biased region" description="Low complexity" evidence="1">
    <location>
        <begin position="80"/>
        <end position="95"/>
    </location>
</feature>
<dbReference type="OrthoDB" id="7696497at2759"/>
<dbReference type="AlphaFoldDB" id="A0A0N0BD39"/>
<accession>A0A0N0BD39</accession>
<feature type="compositionally biased region" description="Basic and acidic residues" evidence="1">
    <location>
        <begin position="359"/>
        <end position="374"/>
    </location>
</feature>
<keyword evidence="3" id="KW-1185">Reference proteome</keyword>
<gene>
    <name evidence="2" type="ORF">WN51_05153</name>
</gene>
<dbReference type="Proteomes" id="UP000053105">
    <property type="component" value="Unassembled WGS sequence"/>
</dbReference>
<name>A0A0N0BD39_9HYME</name>
<feature type="region of interest" description="Disordered" evidence="1">
    <location>
        <begin position="1"/>
        <end position="29"/>
    </location>
</feature>
<feature type="compositionally biased region" description="Basic and acidic residues" evidence="1">
    <location>
        <begin position="8"/>
        <end position="19"/>
    </location>
</feature>
<sequence length="408" mass="45772">MAPRKTTKHTEAEVERAPEADDVSLPKKKKTVAKAANKIDEEKQVRLPRAAKLTKIEQTEGTETTTTVTKNTKTKIKTSLTKNASVTTKTNSKVKPVPKKNKEAVDKDDIRPVNELIIKSVEKNETKKTRARTTKKAGIDVEEEPKEKTKRRLKKPVNENAENSTAKKRKQKNVEVASKDSKPKPKARAAKKKPAMNNDTKDKVNNKATAVNDNEIENDAKSGDYKFTKVTAPRKTRGRKNESNSDDITNNDETTEKLSSSETVDTNNEKLAQTVKKGRNVKKQEVSQKKPTKTRGKATSNEDVIDTTIVVKEAQKKTNKEALVTLKRVRGKVTENAMEEKKELNSSETLSNNNIQKLLEDDKKEDAENEEIKHIKTSGMSKKIDDVIIKDEINENNVMSTSVDEEEN</sequence>
<protein>
    <submittedName>
        <fullName evidence="2">Uncharacterized protein</fullName>
    </submittedName>
</protein>
<feature type="compositionally biased region" description="Basic residues" evidence="1">
    <location>
        <begin position="184"/>
        <end position="194"/>
    </location>
</feature>
<feature type="compositionally biased region" description="Basic and acidic residues" evidence="1">
    <location>
        <begin position="218"/>
        <end position="227"/>
    </location>
</feature>
<feature type="compositionally biased region" description="Polar residues" evidence="1">
    <location>
        <begin position="246"/>
        <end position="271"/>
    </location>
</feature>
<feature type="region of interest" description="Disordered" evidence="1">
    <location>
        <begin position="80"/>
        <end position="300"/>
    </location>
</feature>
<feature type="region of interest" description="Disordered" evidence="1">
    <location>
        <begin position="359"/>
        <end position="379"/>
    </location>
</feature>
<reference evidence="2 3" key="1">
    <citation type="submission" date="2015-07" db="EMBL/GenBank/DDBJ databases">
        <title>The genome of Melipona quadrifasciata.</title>
        <authorList>
            <person name="Pan H."/>
            <person name="Kapheim K."/>
        </authorList>
    </citation>
    <scope>NUCLEOTIDE SEQUENCE [LARGE SCALE GENOMIC DNA]</scope>
    <source>
        <strain evidence="2">0111107301</strain>
        <tissue evidence="2">Whole body</tissue>
    </source>
</reference>
<evidence type="ECO:0000313" key="2">
    <source>
        <dbReference type="EMBL" id="KOX69598.1"/>
    </source>
</evidence>
<feature type="compositionally biased region" description="Basic and acidic residues" evidence="1">
    <location>
        <begin position="100"/>
        <end position="112"/>
    </location>
</feature>
<evidence type="ECO:0000256" key="1">
    <source>
        <dbReference type="SAM" id="MobiDB-lite"/>
    </source>
</evidence>
<proteinExistence type="predicted"/>
<organism evidence="2 3">
    <name type="scientific">Melipona quadrifasciata</name>
    <dbReference type="NCBI Taxonomy" id="166423"/>
    <lineage>
        <taxon>Eukaryota</taxon>
        <taxon>Metazoa</taxon>
        <taxon>Ecdysozoa</taxon>
        <taxon>Arthropoda</taxon>
        <taxon>Hexapoda</taxon>
        <taxon>Insecta</taxon>
        <taxon>Pterygota</taxon>
        <taxon>Neoptera</taxon>
        <taxon>Endopterygota</taxon>
        <taxon>Hymenoptera</taxon>
        <taxon>Apocrita</taxon>
        <taxon>Aculeata</taxon>
        <taxon>Apoidea</taxon>
        <taxon>Anthophila</taxon>
        <taxon>Apidae</taxon>
        <taxon>Melipona</taxon>
    </lineage>
</organism>